<evidence type="ECO:0000256" key="1">
    <source>
        <dbReference type="ARBA" id="ARBA00004150"/>
    </source>
</evidence>
<evidence type="ECO:0000256" key="15">
    <source>
        <dbReference type="ARBA" id="ARBA00023136"/>
    </source>
</evidence>
<dbReference type="Pfam" id="PF04111">
    <property type="entry name" value="APG6"/>
    <property type="match status" value="1"/>
</dbReference>
<evidence type="ECO:0000256" key="8">
    <source>
        <dbReference type="ARBA" id="ARBA00022490"/>
    </source>
</evidence>
<keyword evidence="8" id="KW-0963">Cytoplasm</keyword>
<dbReference type="GO" id="GO:0000045">
    <property type="term" value="P:autophagosome assembly"/>
    <property type="evidence" value="ECO:0007669"/>
    <property type="project" value="TreeGrafter"/>
</dbReference>
<keyword evidence="10" id="KW-0967">Endosome</keyword>
<dbReference type="GO" id="GO:0005789">
    <property type="term" value="C:endoplasmic reticulum membrane"/>
    <property type="evidence" value="ECO:0007669"/>
    <property type="project" value="UniProtKB-SubCell"/>
</dbReference>
<dbReference type="InterPro" id="IPR038274">
    <property type="entry name" value="Atg6/Beclin_C_sf"/>
</dbReference>
<keyword evidence="12" id="KW-0333">Golgi apparatus</keyword>
<reference evidence="21 22" key="1">
    <citation type="journal article" date="2018" name="Sci. Rep.">
        <title>Comparative analysis of the Pocillopora damicornis genome highlights role of immune system in coral evolution.</title>
        <authorList>
            <person name="Cunning R."/>
            <person name="Bay R.A."/>
            <person name="Gillette P."/>
            <person name="Baker A.C."/>
            <person name="Traylor-Knowles N."/>
        </authorList>
    </citation>
    <scope>NUCLEOTIDE SEQUENCE [LARGE SCALE GENOMIC DNA]</scope>
    <source>
        <strain evidence="21">RSMAS</strain>
        <tissue evidence="21">Whole animal</tissue>
    </source>
</reference>
<evidence type="ECO:0000256" key="9">
    <source>
        <dbReference type="ARBA" id="ARBA00022618"/>
    </source>
</evidence>
<dbReference type="InterPro" id="IPR027267">
    <property type="entry name" value="AH/BAR_dom_sf"/>
</dbReference>
<dbReference type="GO" id="GO:0000407">
    <property type="term" value="C:phagophore assembly site"/>
    <property type="evidence" value="ECO:0007669"/>
    <property type="project" value="TreeGrafter"/>
</dbReference>
<dbReference type="AlphaFoldDB" id="A0A3M6TC26"/>
<proteinExistence type="inferred from homology"/>
<protein>
    <recommendedName>
        <fullName evidence="7">Beclin-1</fullName>
    </recommendedName>
</protein>
<evidence type="ECO:0000256" key="13">
    <source>
        <dbReference type="ARBA" id="ARBA00023054"/>
    </source>
</evidence>
<dbReference type="Pfam" id="PF15285">
    <property type="entry name" value="BH3"/>
    <property type="match status" value="1"/>
</dbReference>
<evidence type="ECO:0000259" key="20">
    <source>
        <dbReference type="Pfam" id="PF15285"/>
    </source>
</evidence>
<comment type="caution">
    <text evidence="21">The sequence shown here is derived from an EMBL/GenBank/DDBJ whole genome shotgun (WGS) entry which is preliminary data.</text>
</comment>
<dbReference type="PANTHER" id="PTHR12768">
    <property type="entry name" value="BECLIN 1"/>
    <property type="match status" value="1"/>
</dbReference>
<feature type="domain" description="Atg6 BARA" evidence="19">
    <location>
        <begin position="216"/>
        <end position="326"/>
    </location>
</feature>
<dbReference type="EMBL" id="RCHS01003911">
    <property type="protein sequence ID" value="RMX38945.1"/>
    <property type="molecule type" value="Genomic_DNA"/>
</dbReference>
<keyword evidence="13 18" id="KW-0175">Coiled coil</keyword>
<evidence type="ECO:0000259" key="19">
    <source>
        <dbReference type="Pfam" id="PF04111"/>
    </source>
</evidence>
<dbReference type="GO" id="GO:0031966">
    <property type="term" value="C:mitochondrial membrane"/>
    <property type="evidence" value="ECO:0007669"/>
    <property type="project" value="UniProtKB-SubCell"/>
</dbReference>
<evidence type="ECO:0000256" key="17">
    <source>
        <dbReference type="ARBA" id="ARBA00023329"/>
    </source>
</evidence>
<dbReference type="STRING" id="46731.A0A3M6TC26"/>
<dbReference type="GO" id="GO:0010008">
    <property type="term" value="C:endosome membrane"/>
    <property type="evidence" value="ECO:0007669"/>
    <property type="project" value="UniProtKB-SubCell"/>
</dbReference>
<dbReference type="SUPFAM" id="SSF103657">
    <property type="entry name" value="BAR/IMD domain-like"/>
    <property type="match status" value="1"/>
</dbReference>
<dbReference type="GO" id="GO:0000423">
    <property type="term" value="P:mitophagy"/>
    <property type="evidence" value="ECO:0007669"/>
    <property type="project" value="TreeGrafter"/>
</dbReference>
<evidence type="ECO:0000313" key="21">
    <source>
        <dbReference type="EMBL" id="RMX38945.1"/>
    </source>
</evidence>
<dbReference type="PANTHER" id="PTHR12768:SF4">
    <property type="entry name" value="BECLIN-1"/>
    <property type="match status" value="1"/>
</dbReference>
<dbReference type="OrthoDB" id="5980172at2759"/>
<keyword evidence="16" id="KW-0131">Cell cycle</keyword>
<dbReference type="InterPro" id="IPR029318">
    <property type="entry name" value="BH3_dom"/>
</dbReference>
<organism evidence="21 22">
    <name type="scientific">Pocillopora damicornis</name>
    <name type="common">Cauliflower coral</name>
    <name type="synonym">Millepora damicornis</name>
    <dbReference type="NCBI Taxonomy" id="46731"/>
    <lineage>
        <taxon>Eukaryota</taxon>
        <taxon>Metazoa</taxon>
        <taxon>Cnidaria</taxon>
        <taxon>Anthozoa</taxon>
        <taxon>Hexacorallia</taxon>
        <taxon>Scleractinia</taxon>
        <taxon>Astrocoeniina</taxon>
        <taxon>Pocilloporidae</taxon>
        <taxon>Pocillopora</taxon>
    </lineage>
</organism>
<feature type="domain" description="Beclin-1 BH3" evidence="20">
    <location>
        <begin position="108"/>
        <end position="127"/>
    </location>
</feature>
<evidence type="ECO:0000256" key="10">
    <source>
        <dbReference type="ARBA" id="ARBA00022753"/>
    </source>
</evidence>
<dbReference type="Proteomes" id="UP000275408">
    <property type="component" value="Unassembled WGS sequence"/>
</dbReference>
<sequence>MASAREGRGTTHVGFVCQRCYQPLKLDHSLLSLDEETIAELTAPFPEFAAQTDGGEDTNGKYDPSSCQTAVNTEGDDTVIRRIISPARLQSLEGGFTLIGDSQPINTENLSHRLKVTSQLFDIMSGQSTIDHPLCEECTDTLLDQLDQQLKITDDELKDYKVFFEKLNDKPSLDGEALSKELEKLRKEEQELIKKLEEIEMERSKVAEKLEAEKERSKQLEIEENKYWMEYSEYQKELLESEDEQQRFDQAMVGFLDCLQQFKEAVEKVDKRFCLPYRMEKGKIHDSSGNGGAFSIKIQFNSEEQWTKALKFVLTNLKWGLAWVSSQFTEK</sequence>
<dbReference type="GO" id="GO:0051301">
    <property type="term" value="P:cell division"/>
    <property type="evidence" value="ECO:0007669"/>
    <property type="project" value="UniProtKB-KW"/>
</dbReference>
<dbReference type="GO" id="GO:0045324">
    <property type="term" value="P:late endosome to vacuole transport"/>
    <property type="evidence" value="ECO:0007669"/>
    <property type="project" value="TreeGrafter"/>
</dbReference>
<evidence type="ECO:0000256" key="4">
    <source>
        <dbReference type="ARBA" id="ARBA00004419"/>
    </source>
</evidence>
<evidence type="ECO:0000256" key="7">
    <source>
        <dbReference type="ARBA" id="ARBA00018490"/>
    </source>
</evidence>
<keyword evidence="17" id="KW-0968">Cytoplasmic vesicle</keyword>
<evidence type="ECO:0000256" key="18">
    <source>
        <dbReference type="SAM" id="Coils"/>
    </source>
</evidence>
<keyword evidence="22" id="KW-1185">Reference proteome</keyword>
<evidence type="ECO:0000256" key="6">
    <source>
        <dbReference type="ARBA" id="ARBA00005965"/>
    </source>
</evidence>
<keyword evidence="14" id="KW-0496">Mitochondrion</keyword>
<feature type="coiled-coil region" evidence="18">
    <location>
        <begin position="175"/>
        <end position="223"/>
    </location>
</feature>
<evidence type="ECO:0000256" key="14">
    <source>
        <dbReference type="ARBA" id="ARBA00023128"/>
    </source>
</evidence>
<evidence type="ECO:0000256" key="12">
    <source>
        <dbReference type="ARBA" id="ARBA00023034"/>
    </source>
</evidence>
<evidence type="ECO:0000256" key="2">
    <source>
        <dbReference type="ARBA" id="ARBA00004318"/>
    </source>
</evidence>
<evidence type="ECO:0000256" key="3">
    <source>
        <dbReference type="ARBA" id="ARBA00004406"/>
    </source>
</evidence>
<name>A0A3M6TC26_POCDA</name>
<dbReference type="Gene3D" id="1.10.418.40">
    <property type="entry name" value="Autophagy protein 6/Beclin 1"/>
    <property type="match status" value="1"/>
</dbReference>
<comment type="subcellular location">
    <subcellularLocation>
        <location evidence="4">Cytoplasmic vesicle</location>
        <location evidence="4">Autophagosome</location>
    </subcellularLocation>
    <subcellularLocation>
        <location evidence="3">Endoplasmic reticulum membrane</location>
        <topology evidence="3">Peripheral membrane protein</topology>
    </subcellularLocation>
    <subcellularLocation>
        <location evidence="5">Endosome membrane</location>
        <topology evidence="5">Peripheral membrane protein</topology>
    </subcellularLocation>
    <subcellularLocation>
        <location evidence="1">Golgi apparatus</location>
        <location evidence="1">trans-Golgi network membrane</location>
        <topology evidence="1">Peripheral membrane protein</topology>
    </subcellularLocation>
    <subcellularLocation>
        <location evidence="2">Mitochondrion membrane</location>
        <topology evidence="2">Peripheral membrane protein</topology>
    </subcellularLocation>
</comment>
<dbReference type="GO" id="GO:0043548">
    <property type="term" value="F:phosphatidylinositol 3-kinase binding"/>
    <property type="evidence" value="ECO:0007669"/>
    <property type="project" value="TreeGrafter"/>
</dbReference>
<evidence type="ECO:0000313" key="22">
    <source>
        <dbReference type="Proteomes" id="UP000275408"/>
    </source>
</evidence>
<evidence type="ECO:0000256" key="5">
    <source>
        <dbReference type="ARBA" id="ARBA00004481"/>
    </source>
</evidence>
<dbReference type="InterPro" id="IPR040455">
    <property type="entry name" value="Atg6_BARA"/>
</dbReference>
<keyword evidence="9" id="KW-0132">Cell division</keyword>
<gene>
    <name evidence="21" type="ORF">pdam_00016431</name>
</gene>
<dbReference type="GO" id="GO:0034271">
    <property type="term" value="C:phosphatidylinositol 3-kinase complex, class III, type I"/>
    <property type="evidence" value="ECO:0007669"/>
    <property type="project" value="TreeGrafter"/>
</dbReference>
<dbReference type="GO" id="GO:0005794">
    <property type="term" value="C:Golgi apparatus"/>
    <property type="evidence" value="ECO:0007669"/>
    <property type="project" value="UniProtKB-SubCell"/>
</dbReference>
<dbReference type="GO" id="GO:0034272">
    <property type="term" value="C:phosphatidylinositol 3-kinase complex, class III, type II"/>
    <property type="evidence" value="ECO:0007669"/>
    <property type="project" value="TreeGrafter"/>
</dbReference>
<dbReference type="GO" id="GO:0006995">
    <property type="term" value="P:cellular response to nitrogen starvation"/>
    <property type="evidence" value="ECO:0007669"/>
    <property type="project" value="TreeGrafter"/>
</dbReference>
<keyword evidence="11" id="KW-0256">Endoplasmic reticulum</keyword>
<comment type="similarity">
    <text evidence="6">Belongs to the beclin family.</text>
</comment>
<dbReference type="InterPro" id="IPR007243">
    <property type="entry name" value="Atg6/Beclin"/>
</dbReference>
<evidence type="ECO:0000256" key="16">
    <source>
        <dbReference type="ARBA" id="ARBA00023306"/>
    </source>
</evidence>
<evidence type="ECO:0000256" key="11">
    <source>
        <dbReference type="ARBA" id="ARBA00022824"/>
    </source>
</evidence>
<keyword evidence="15" id="KW-0472">Membrane</keyword>
<dbReference type="GO" id="GO:0030674">
    <property type="term" value="F:protein-macromolecule adaptor activity"/>
    <property type="evidence" value="ECO:0007669"/>
    <property type="project" value="TreeGrafter"/>
</dbReference>
<dbReference type="GO" id="GO:0005776">
    <property type="term" value="C:autophagosome"/>
    <property type="evidence" value="ECO:0007669"/>
    <property type="project" value="UniProtKB-SubCell"/>
</dbReference>
<accession>A0A3M6TC26</accession>